<name>A0A512MC53_9BACT</name>
<feature type="transmembrane region" description="Helical" evidence="1">
    <location>
        <begin position="12"/>
        <end position="32"/>
    </location>
</feature>
<evidence type="ECO:0000313" key="3">
    <source>
        <dbReference type="EMBL" id="GEP43931.1"/>
    </source>
</evidence>
<dbReference type="GO" id="GO:0008233">
    <property type="term" value="F:peptidase activity"/>
    <property type="evidence" value="ECO:0007669"/>
    <property type="project" value="InterPro"/>
</dbReference>
<dbReference type="GO" id="GO:0016020">
    <property type="term" value="C:membrane"/>
    <property type="evidence" value="ECO:0007669"/>
    <property type="project" value="InterPro"/>
</dbReference>
<sequence>MLSFALINPLAHVNPLGVLAVITSCVVFVVLYRKVRHLPEKVRMLWLAVLAPLSLPAISFAVYYSHKLPEWEWFYTLRSYPGTELLAVFLGGAAGVVATLVGRRLRLVFLPLLLIVTAVPYIKPLIGPIPEAMFQERSLKGAALQSTPSTCGPTSVVNILNRLDMAASERDIARAAFSYMGGTEAWYLARYVRQRGLTPRFVFEPTFTLEAGLPAMMGVRFPGGAGHFIAVLDLENDHITYVDPLNGEARLPLEEFLRSYEFTGFHMVVRRE</sequence>
<evidence type="ECO:0000259" key="2">
    <source>
        <dbReference type="PROSITE" id="PS50990"/>
    </source>
</evidence>
<feature type="transmembrane region" description="Helical" evidence="1">
    <location>
        <begin position="44"/>
        <end position="65"/>
    </location>
</feature>
<keyword evidence="1" id="KW-0812">Transmembrane</keyword>
<proteinExistence type="predicted"/>
<evidence type="ECO:0000256" key="1">
    <source>
        <dbReference type="SAM" id="Phobius"/>
    </source>
</evidence>
<gene>
    <name evidence="3" type="ORF">BGE01nite_32220</name>
</gene>
<dbReference type="GO" id="GO:0005524">
    <property type="term" value="F:ATP binding"/>
    <property type="evidence" value="ECO:0007669"/>
    <property type="project" value="InterPro"/>
</dbReference>
<dbReference type="OrthoDB" id="6637574at2"/>
<dbReference type="GO" id="GO:0006508">
    <property type="term" value="P:proteolysis"/>
    <property type="evidence" value="ECO:0007669"/>
    <property type="project" value="InterPro"/>
</dbReference>
<reference evidence="3 4" key="1">
    <citation type="submission" date="2019-07" db="EMBL/GenBank/DDBJ databases">
        <title>Whole genome shotgun sequence of Brevifollis gellanilyticus NBRC 108608.</title>
        <authorList>
            <person name="Hosoyama A."/>
            <person name="Uohara A."/>
            <person name="Ohji S."/>
            <person name="Ichikawa N."/>
        </authorList>
    </citation>
    <scope>NUCLEOTIDE SEQUENCE [LARGE SCALE GENOMIC DNA]</scope>
    <source>
        <strain evidence="3 4">NBRC 108608</strain>
    </source>
</reference>
<keyword evidence="4" id="KW-1185">Reference proteome</keyword>
<feature type="domain" description="Peptidase C39" evidence="2">
    <location>
        <begin position="145"/>
        <end position="267"/>
    </location>
</feature>
<feature type="transmembrane region" description="Helical" evidence="1">
    <location>
        <begin position="85"/>
        <end position="101"/>
    </location>
</feature>
<comment type="caution">
    <text evidence="3">The sequence shown here is derived from an EMBL/GenBank/DDBJ whole genome shotgun (WGS) entry which is preliminary data.</text>
</comment>
<keyword evidence="1" id="KW-1133">Transmembrane helix</keyword>
<dbReference type="Gene3D" id="3.90.70.10">
    <property type="entry name" value="Cysteine proteinases"/>
    <property type="match status" value="1"/>
</dbReference>
<dbReference type="Proteomes" id="UP000321577">
    <property type="component" value="Unassembled WGS sequence"/>
</dbReference>
<dbReference type="PROSITE" id="PS50990">
    <property type="entry name" value="PEPTIDASE_C39"/>
    <property type="match status" value="1"/>
</dbReference>
<protein>
    <recommendedName>
        <fullName evidence="2">Peptidase C39 domain-containing protein</fullName>
    </recommendedName>
</protein>
<evidence type="ECO:0000313" key="4">
    <source>
        <dbReference type="Proteomes" id="UP000321577"/>
    </source>
</evidence>
<feature type="transmembrane region" description="Helical" evidence="1">
    <location>
        <begin position="108"/>
        <end position="126"/>
    </location>
</feature>
<dbReference type="AlphaFoldDB" id="A0A512MC53"/>
<dbReference type="RefSeq" id="WP_146851492.1">
    <property type="nucleotide sequence ID" value="NZ_BKAG01000023.1"/>
</dbReference>
<dbReference type="Pfam" id="PF03412">
    <property type="entry name" value="Peptidase_C39"/>
    <property type="match status" value="1"/>
</dbReference>
<keyword evidence="1" id="KW-0472">Membrane</keyword>
<dbReference type="InterPro" id="IPR005074">
    <property type="entry name" value="Peptidase_C39"/>
</dbReference>
<accession>A0A512MC53</accession>
<organism evidence="3 4">
    <name type="scientific">Brevifollis gellanilyticus</name>
    <dbReference type="NCBI Taxonomy" id="748831"/>
    <lineage>
        <taxon>Bacteria</taxon>
        <taxon>Pseudomonadati</taxon>
        <taxon>Verrucomicrobiota</taxon>
        <taxon>Verrucomicrobiia</taxon>
        <taxon>Verrucomicrobiales</taxon>
        <taxon>Verrucomicrobiaceae</taxon>
    </lineage>
</organism>
<dbReference type="EMBL" id="BKAG01000023">
    <property type="protein sequence ID" value="GEP43931.1"/>
    <property type="molecule type" value="Genomic_DNA"/>
</dbReference>